<dbReference type="InterPro" id="IPR013783">
    <property type="entry name" value="Ig-like_fold"/>
</dbReference>
<dbReference type="Proteomes" id="UP000001880">
    <property type="component" value="Chromosome"/>
</dbReference>
<keyword evidence="4" id="KW-1185">Reference proteome</keyword>
<dbReference type="Gene3D" id="2.120.10.30">
    <property type="entry name" value="TolB, C-terminal domain"/>
    <property type="match status" value="2"/>
</dbReference>
<dbReference type="InterPro" id="IPR011042">
    <property type="entry name" value="6-blade_b-propeller_TolB-like"/>
</dbReference>
<proteinExistence type="predicted"/>
<reference evidence="3 4" key="1">
    <citation type="journal article" date="2010" name="Stand. Genomic Sci.">
        <title>Complete genome sequence of Haliangium ochraceum type strain (SMP-2).</title>
        <authorList>
            <consortium name="US DOE Joint Genome Institute (JGI-PGF)"/>
            <person name="Ivanova N."/>
            <person name="Daum C."/>
            <person name="Lang E."/>
            <person name="Abt B."/>
            <person name="Kopitz M."/>
            <person name="Saunders E."/>
            <person name="Lapidus A."/>
            <person name="Lucas S."/>
            <person name="Glavina Del Rio T."/>
            <person name="Nolan M."/>
            <person name="Tice H."/>
            <person name="Copeland A."/>
            <person name="Cheng J.F."/>
            <person name="Chen F."/>
            <person name="Bruce D."/>
            <person name="Goodwin L."/>
            <person name="Pitluck S."/>
            <person name="Mavromatis K."/>
            <person name="Pati A."/>
            <person name="Mikhailova N."/>
            <person name="Chen A."/>
            <person name="Palaniappan K."/>
            <person name="Land M."/>
            <person name="Hauser L."/>
            <person name="Chang Y.J."/>
            <person name="Jeffries C.D."/>
            <person name="Detter J.C."/>
            <person name="Brettin T."/>
            <person name="Rohde M."/>
            <person name="Goker M."/>
            <person name="Bristow J."/>
            <person name="Markowitz V."/>
            <person name="Eisen J.A."/>
            <person name="Hugenholtz P."/>
            <person name="Kyrpides N.C."/>
            <person name="Klenk H.P."/>
        </authorList>
    </citation>
    <scope>NUCLEOTIDE SEQUENCE [LARGE SCALE GENOMIC DNA]</scope>
    <source>
        <strain evidence="4">DSM 14365 / CIP 107738 / JCM 11303 / AJ 13395 / SMP-2</strain>
    </source>
</reference>
<dbReference type="EMBL" id="CP001804">
    <property type="protein sequence ID" value="ACY12819.1"/>
    <property type="molecule type" value="Genomic_DNA"/>
</dbReference>
<evidence type="ECO:0000256" key="2">
    <source>
        <dbReference type="SAM" id="SignalP"/>
    </source>
</evidence>
<dbReference type="HOGENOM" id="CLU_397814_0_0_7"/>
<dbReference type="eggNOG" id="COG3391">
    <property type="taxonomic scope" value="Bacteria"/>
</dbReference>
<dbReference type="STRING" id="502025.Hoch_0178"/>
<dbReference type="Gene3D" id="2.60.40.10">
    <property type="entry name" value="Immunoglobulins"/>
    <property type="match status" value="1"/>
</dbReference>
<keyword evidence="2" id="KW-0732">Signal</keyword>
<dbReference type="AlphaFoldDB" id="D0LHF7"/>
<dbReference type="OrthoDB" id="5702412at2"/>
<feature type="signal peptide" evidence="2">
    <location>
        <begin position="1"/>
        <end position="31"/>
    </location>
</feature>
<evidence type="ECO:0000313" key="3">
    <source>
        <dbReference type="EMBL" id="ACY12819.1"/>
    </source>
</evidence>
<sequence length="786" mass="80986">MLINLPERRNPFGYWLGAGLAIAALALPACGDDGGDGDGNEPDAAAPDANIGDGVAPTVRISFPPPSSLTDSDSVIVRGTAADVDGIAELRINGTAVQTSDNFANWTATITLSHGANAIAVESEDIYGNSDASAAAISVVQSKNFLDAPLAIAADPANGRALVMDELASALLSVNYTTGERVIVSDDATGAGPEFGRPSAIALDSAGNRAFVLDGLSVLQVDLTSGERKLVTDEDTDTDDPLVEPRDLVYDPTGARLLLLDVDDPDQPVTVLYAVDIESGDRTALPEEIVPAGALPPVDTLRQPQSMAIDATGNRIILAATDVETDPERPSRALFSVDLETGLATVFSTNATADQGPLLNPLPSIAYDASITPGRVLALSDSNDTVLSIDTQSGIRTVVSDDDATPGQKLSVPTALALDAPEGGTARVLVVDRGIDMVLAVNIATGERTVLSGSLMGEGPQMVEPIAVALDNAFDPAGRAIVLDRAEDAAFVIDLGTSERTLLSDADNGTGTEFDVPDSLGLPVAAELTVQQESLGEVLVADPGAGLLFRVDLATGERRVLSGGPAGSGPELGAPRGVVFDPGVASDVPEEVVPARYLVVDEDLNALLAVDPDSGARTVVSDDATGQGPSLDEPRSVILELDDKGRTGRAIVVATAPAGLIAVDLATGDRTEITGENIGDGPDLVAPTQVMLELRRAPAGSANDFEPTGSALVVQTSSDYLVAVDLSTGRRTPIRNGEDGSGPELDTATRGVWFDAENGRLAVTDQGVSALFMVDLANDQRVIISR</sequence>
<dbReference type="SUPFAM" id="SSF101898">
    <property type="entry name" value="NHL repeat"/>
    <property type="match status" value="1"/>
</dbReference>
<organism evidence="3 4">
    <name type="scientific">Haliangium ochraceum (strain DSM 14365 / JCM 11303 / SMP-2)</name>
    <dbReference type="NCBI Taxonomy" id="502025"/>
    <lineage>
        <taxon>Bacteria</taxon>
        <taxon>Pseudomonadati</taxon>
        <taxon>Myxococcota</taxon>
        <taxon>Polyangia</taxon>
        <taxon>Haliangiales</taxon>
        <taxon>Kofleriaceae</taxon>
        <taxon>Haliangium</taxon>
    </lineage>
</organism>
<evidence type="ECO:0000313" key="4">
    <source>
        <dbReference type="Proteomes" id="UP000001880"/>
    </source>
</evidence>
<name>D0LHF7_HALO1</name>
<dbReference type="SUPFAM" id="SSF63825">
    <property type="entry name" value="YWTD domain"/>
    <property type="match status" value="1"/>
</dbReference>
<dbReference type="RefSeq" id="WP_012825446.1">
    <property type="nucleotide sequence ID" value="NC_013440.1"/>
</dbReference>
<evidence type="ECO:0008006" key="5">
    <source>
        <dbReference type="Google" id="ProtNLM"/>
    </source>
</evidence>
<dbReference type="KEGG" id="hoh:Hoch_0178"/>
<feature type="region of interest" description="Disordered" evidence="1">
    <location>
        <begin position="34"/>
        <end position="57"/>
    </location>
</feature>
<protein>
    <recommendedName>
        <fullName evidence="5">NHL repeat containing protein</fullName>
    </recommendedName>
</protein>
<accession>D0LHF7</accession>
<feature type="chain" id="PRO_5003011251" description="NHL repeat containing protein" evidence="2">
    <location>
        <begin position="32"/>
        <end position="786"/>
    </location>
</feature>
<gene>
    <name evidence="3" type="ordered locus">Hoch_0178</name>
</gene>
<evidence type="ECO:0000256" key="1">
    <source>
        <dbReference type="SAM" id="MobiDB-lite"/>
    </source>
</evidence>